<protein>
    <recommendedName>
        <fullName evidence="5">Maltokinase N-terminal cap domain-containing protein</fullName>
    </recommendedName>
</protein>
<organism evidence="6 7">
    <name type="scientific">Rhodococcus parequi</name>
    <dbReference type="NCBI Taxonomy" id="3137122"/>
    <lineage>
        <taxon>Bacteria</taxon>
        <taxon>Bacillati</taxon>
        <taxon>Actinomycetota</taxon>
        <taxon>Actinomycetes</taxon>
        <taxon>Mycobacteriales</taxon>
        <taxon>Nocardiaceae</taxon>
        <taxon>Rhodococcus</taxon>
    </lineage>
</organism>
<name>A0ABW9FKD9_9NOCA</name>
<proteinExistence type="predicted"/>
<sequence length="203" mass="21350">MALLYAAQLSPTKPELIAAWLPTSPYYDGATASIEPVGAYRFDDPDGEVGIEVHLVRDADGTLYQVPLTYRAAPLPGARPAGEMDHSVLGRRYIYDATTDPVFVQQLLDTVFGGGREADQFVHVDGGEPRRIDNSAHAWGAGAAGAPAPTVTEVRVSADGADTVIEAGGTTVVVHHRPLHGEATGPALLGEWDGGRGVLATVR</sequence>
<accession>A0ABW9FKD9</accession>
<keyword evidence="7" id="KW-1185">Reference proteome</keyword>
<dbReference type="NCBIfam" id="NF047744">
    <property type="entry name" value="CG0192_rel"/>
    <property type="match status" value="1"/>
</dbReference>
<keyword evidence="4" id="KW-0067">ATP-binding</keyword>
<reference evidence="6 7" key="1">
    <citation type="submission" date="2023-11" db="EMBL/GenBank/DDBJ databases">
        <authorList>
            <person name="Val-Calvo J."/>
            <person name="Scortti M."/>
            <person name="Vazquez-Boland J."/>
        </authorList>
    </citation>
    <scope>NUCLEOTIDE SEQUENCE [LARGE SCALE GENOMIC DNA]</scope>
    <source>
        <strain evidence="6 7">PAM 2766</strain>
    </source>
</reference>
<evidence type="ECO:0000256" key="2">
    <source>
        <dbReference type="ARBA" id="ARBA00022741"/>
    </source>
</evidence>
<evidence type="ECO:0000259" key="5">
    <source>
        <dbReference type="Pfam" id="PF18085"/>
    </source>
</evidence>
<dbReference type="InterPro" id="IPR040999">
    <property type="entry name" value="Mak_N_cap"/>
</dbReference>
<evidence type="ECO:0000256" key="4">
    <source>
        <dbReference type="ARBA" id="ARBA00022840"/>
    </source>
</evidence>
<feature type="domain" description="Maltokinase N-terminal cap" evidence="5">
    <location>
        <begin position="20"/>
        <end position="100"/>
    </location>
</feature>
<dbReference type="EMBL" id="JBDLNV010000008">
    <property type="protein sequence ID" value="MFM1726039.1"/>
    <property type="molecule type" value="Genomic_DNA"/>
</dbReference>
<keyword evidence="2" id="KW-0547">Nucleotide-binding</keyword>
<gene>
    <name evidence="6" type="ORF">ABEU20_004662</name>
</gene>
<dbReference type="Pfam" id="PF18085">
    <property type="entry name" value="Mak_N_cap"/>
    <property type="match status" value="1"/>
</dbReference>
<keyword evidence="3" id="KW-0418">Kinase</keyword>
<evidence type="ECO:0000256" key="1">
    <source>
        <dbReference type="ARBA" id="ARBA00022679"/>
    </source>
</evidence>
<comment type="caution">
    <text evidence="6">The sequence shown here is derived from an EMBL/GenBank/DDBJ whole genome shotgun (WGS) entry which is preliminary data.</text>
</comment>
<evidence type="ECO:0000313" key="7">
    <source>
        <dbReference type="Proteomes" id="UP001629745"/>
    </source>
</evidence>
<keyword evidence="1" id="KW-0808">Transferase</keyword>
<evidence type="ECO:0000313" key="6">
    <source>
        <dbReference type="EMBL" id="MFM1726039.1"/>
    </source>
</evidence>
<evidence type="ECO:0000256" key="3">
    <source>
        <dbReference type="ARBA" id="ARBA00022777"/>
    </source>
</evidence>
<dbReference type="RefSeq" id="WP_420166492.1">
    <property type="nucleotide sequence ID" value="NZ_JBDLNV010000008.1"/>
</dbReference>
<dbReference type="Proteomes" id="UP001629745">
    <property type="component" value="Unassembled WGS sequence"/>
</dbReference>